<evidence type="ECO:0000259" key="2">
    <source>
        <dbReference type="Pfam" id="PF21761"/>
    </source>
</evidence>
<comment type="caution">
    <text evidence="3">The sequence shown here is derived from an EMBL/GenBank/DDBJ whole genome shotgun (WGS) entry which is preliminary data.</text>
</comment>
<dbReference type="InterPro" id="IPR036291">
    <property type="entry name" value="NAD(P)-bd_dom_sf"/>
</dbReference>
<organism evidence="3 4">
    <name type="scientific">Nocardiopsis codii</name>
    <dbReference type="NCBI Taxonomy" id="3065942"/>
    <lineage>
        <taxon>Bacteria</taxon>
        <taxon>Bacillati</taxon>
        <taxon>Actinomycetota</taxon>
        <taxon>Actinomycetes</taxon>
        <taxon>Streptosporangiales</taxon>
        <taxon>Nocardiopsidaceae</taxon>
        <taxon>Nocardiopsis</taxon>
    </lineage>
</organism>
<keyword evidence="4" id="KW-1185">Reference proteome</keyword>
<dbReference type="InterPro" id="IPR015815">
    <property type="entry name" value="HIBADH-related"/>
</dbReference>
<dbReference type="InterPro" id="IPR013328">
    <property type="entry name" value="6PGD_dom2"/>
</dbReference>
<dbReference type="Pfam" id="PF21761">
    <property type="entry name" value="RedAm-like_C"/>
    <property type="match status" value="1"/>
</dbReference>
<evidence type="ECO:0000313" key="4">
    <source>
        <dbReference type="Proteomes" id="UP001356095"/>
    </source>
</evidence>
<reference evidence="3 4" key="1">
    <citation type="submission" date="2023-08" db="EMBL/GenBank/DDBJ databases">
        <authorList>
            <person name="Girao M."/>
            <person name="Carvalho M.F."/>
        </authorList>
    </citation>
    <scope>NUCLEOTIDE SEQUENCE [LARGE SCALE GENOMIC DNA]</scope>
    <source>
        <strain evidence="3 4">CT-R113</strain>
    </source>
</reference>
<evidence type="ECO:0000256" key="1">
    <source>
        <dbReference type="ARBA" id="ARBA00023002"/>
    </source>
</evidence>
<dbReference type="Gene3D" id="3.40.50.720">
    <property type="entry name" value="NAD(P)-binding Rossmann-like Domain"/>
    <property type="match status" value="1"/>
</dbReference>
<name>A0ABU7KFF8_9ACTN</name>
<dbReference type="SUPFAM" id="SSF51735">
    <property type="entry name" value="NAD(P)-binding Rossmann-fold domains"/>
    <property type="match status" value="1"/>
</dbReference>
<feature type="domain" description="NADPH-dependent reductive aminase-like C-terminal" evidence="2">
    <location>
        <begin position="105"/>
        <end position="232"/>
    </location>
</feature>
<dbReference type="Proteomes" id="UP001356095">
    <property type="component" value="Unassembled WGS sequence"/>
</dbReference>
<sequence length="249" mass="26463">MAAAPVTIMCLKDYGTAYEVLDSAGGALRGRTLVNLNSGTPAEAREARRWVGDRGADYLDGAIMVPPPLVGESGAVFLYSGPQEPFDRHRAVLESLGDPRHLGADPGLAVLYNTALLEMMYATMNGFLHASALVGSAGVPAARFSELALGWFMPMILDASFAEQAADLDRGHYPGDDGTLEMNLNALEHITRTSEEQGVHAAQPRLMMQIAEHAVARGHGADNYLAVFEVFKSASPAPDPRPGGSATDR</sequence>
<protein>
    <submittedName>
        <fullName evidence="3">NAD(P)-dependent oxidoreductase</fullName>
    </submittedName>
</protein>
<dbReference type="Gene3D" id="1.10.1040.10">
    <property type="entry name" value="N-(1-d-carboxylethyl)-l-norvaline Dehydrogenase, domain 2"/>
    <property type="match status" value="1"/>
</dbReference>
<evidence type="ECO:0000313" key="3">
    <source>
        <dbReference type="EMBL" id="MEE2040978.1"/>
    </source>
</evidence>
<accession>A0ABU7KFF8</accession>
<dbReference type="RefSeq" id="WP_330094742.1">
    <property type="nucleotide sequence ID" value="NZ_JAUZMY010000038.1"/>
</dbReference>
<gene>
    <name evidence="3" type="ORF">Q8791_27525</name>
</gene>
<dbReference type="PIRSF" id="PIRSF000103">
    <property type="entry name" value="HIBADH"/>
    <property type="match status" value="1"/>
</dbReference>
<proteinExistence type="predicted"/>
<keyword evidence="1" id="KW-0560">Oxidoreductase</keyword>
<dbReference type="InterPro" id="IPR048666">
    <property type="entry name" value="RedAm-like_C"/>
</dbReference>
<dbReference type="EMBL" id="JAUZMY010000038">
    <property type="protein sequence ID" value="MEE2040978.1"/>
    <property type="molecule type" value="Genomic_DNA"/>
</dbReference>